<dbReference type="Proteomes" id="UP000198312">
    <property type="component" value="Chromosome"/>
</dbReference>
<keyword evidence="2" id="KW-1277">Toxin-antitoxin system</keyword>
<dbReference type="OrthoDB" id="129822at2"/>
<evidence type="ECO:0000256" key="2">
    <source>
        <dbReference type="ARBA" id="ARBA00022649"/>
    </source>
</evidence>
<dbReference type="RefSeq" id="WP_089063385.1">
    <property type="nucleotide sequence ID" value="NZ_CP022315.1"/>
</dbReference>
<dbReference type="AlphaFoldDB" id="A0A220U7M9"/>
<evidence type="ECO:0000313" key="4">
    <source>
        <dbReference type="Proteomes" id="UP000198312"/>
    </source>
</evidence>
<dbReference type="InterPro" id="IPR011067">
    <property type="entry name" value="Plasmid_toxin/cell-grow_inhib"/>
</dbReference>
<dbReference type="KEGG" id="vil:CFK37_19205"/>
<protein>
    <submittedName>
        <fullName evidence="3">MazF family transcriptional regulator</fullName>
    </submittedName>
</protein>
<dbReference type="Gene3D" id="2.30.30.110">
    <property type="match status" value="1"/>
</dbReference>
<dbReference type="GO" id="GO:0006402">
    <property type="term" value="P:mRNA catabolic process"/>
    <property type="evidence" value="ECO:0007669"/>
    <property type="project" value="TreeGrafter"/>
</dbReference>
<dbReference type="EMBL" id="CP022315">
    <property type="protein sequence ID" value="ASK64127.1"/>
    <property type="molecule type" value="Genomic_DNA"/>
</dbReference>
<dbReference type="SUPFAM" id="SSF50118">
    <property type="entry name" value="Cell growth inhibitor/plasmid maintenance toxic component"/>
    <property type="match status" value="1"/>
</dbReference>
<evidence type="ECO:0000256" key="1">
    <source>
        <dbReference type="ARBA" id="ARBA00007521"/>
    </source>
</evidence>
<dbReference type="Pfam" id="PF02452">
    <property type="entry name" value="PemK_toxin"/>
    <property type="match status" value="1"/>
</dbReference>
<dbReference type="InterPro" id="IPR003477">
    <property type="entry name" value="PemK-like"/>
</dbReference>
<organism evidence="3 4">
    <name type="scientific">Virgibacillus phasianinus</name>
    <dbReference type="NCBI Taxonomy" id="2017483"/>
    <lineage>
        <taxon>Bacteria</taxon>
        <taxon>Bacillati</taxon>
        <taxon>Bacillota</taxon>
        <taxon>Bacilli</taxon>
        <taxon>Bacillales</taxon>
        <taxon>Bacillaceae</taxon>
        <taxon>Virgibacillus</taxon>
    </lineage>
</organism>
<evidence type="ECO:0000313" key="3">
    <source>
        <dbReference type="EMBL" id="ASK64127.1"/>
    </source>
</evidence>
<keyword evidence="4" id="KW-1185">Reference proteome</keyword>
<comment type="similarity">
    <text evidence="1">Belongs to the PemK/MazF family.</text>
</comment>
<dbReference type="PANTHER" id="PTHR33988">
    <property type="entry name" value="ENDORIBONUCLEASE MAZF-RELATED"/>
    <property type="match status" value="1"/>
</dbReference>
<accession>A0A220U7M9</accession>
<gene>
    <name evidence="3" type="ORF">CFK37_19205</name>
</gene>
<name>A0A220U7M9_9BACI</name>
<dbReference type="GO" id="GO:0003677">
    <property type="term" value="F:DNA binding"/>
    <property type="evidence" value="ECO:0007669"/>
    <property type="project" value="InterPro"/>
</dbReference>
<reference evidence="3 4" key="1">
    <citation type="submission" date="2017-07" db="EMBL/GenBank/DDBJ databases">
        <title>Virgibacillus sp. LM2416.</title>
        <authorList>
            <person name="Tak E.J."/>
            <person name="Bae J.-W."/>
        </authorList>
    </citation>
    <scope>NUCLEOTIDE SEQUENCE [LARGE SCALE GENOMIC DNA]</scope>
    <source>
        <strain evidence="3 4">LM2416</strain>
    </source>
</reference>
<sequence>MYKQGDIVLIPVPFSDLKHRKQRPVLIISSDSYNEMTEDIVVLAITSKLKDLAYSVAIESKDLTEGELKVTSEIRADKLYTLSKNIIRKKFGQVNTGILEGVRVKIKRTDKITVSRGAVYSPLCCMEIPVAFHFYVQGLDFGMGILLNEIATNGL</sequence>
<dbReference type="GO" id="GO:0004521">
    <property type="term" value="F:RNA endonuclease activity"/>
    <property type="evidence" value="ECO:0007669"/>
    <property type="project" value="TreeGrafter"/>
</dbReference>
<dbReference type="GO" id="GO:0016075">
    <property type="term" value="P:rRNA catabolic process"/>
    <property type="evidence" value="ECO:0007669"/>
    <property type="project" value="TreeGrafter"/>
</dbReference>
<proteinExistence type="inferred from homology"/>